<protein>
    <recommendedName>
        <fullName evidence="3">TIGR02757 family protein</fullName>
    </recommendedName>
</protein>
<proteinExistence type="predicted"/>
<dbReference type="AlphaFoldDB" id="N6VRN3"/>
<dbReference type="InterPro" id="IPR014127">
    <property type="entry name" value="CHP02757"/>
</dbReference>
<gene>
    <name evidence="1" type="ORF">J422_05753</name>
</gene>
<keyword evidence="2" id="KW-1185">Reference proteome</keyword>
<dbReference type="EMBL" id="APMM01000044">
    <property type="protein sequence ID" value="ENN95816.1"/>
    <property type="molecule type" value="Genomic_DNA"/>
</dbReference>
<evidence type="ECO:0000313" key="1">
    <source>
        <dbReference type="EMBL" id="ENN95816.1"/>
    </source>
</evidence>
<dbReference type="OrthoDB" id="382774at2157"/>
<dbReference type="PATRIC" id="fig|1069083.5.peg.1122"/>
<accession>N6VRN3</accession>
<comment type="caution">
    <text evidence="1">The sequence shown here is derived from an EMBL/GenBank/DDBJ whole genome shotgun (WGS) entry which is preliminary data.</text>
</comment>
<sequence>MLIKDYIERYSKEIDLLLNPNGNPPLPFNPYKDEKNFVAMYYLQLASIDQAQIVGTAENVRKLMVNLYNIFGEKLFNIKEESIFLKTLKSIKEKEKIRLGKLWGRIPKILVDVNNYLSDIDYDLLTHTKNFEKPINFVNDLANKIYMMGKSKESAKKKAWMYMRWMVREYPDLKIFHFDPADLYIPVDRHVAKVGYCLSVLDNYNSNWKNVVKMTRFAKSLYKKDPAKIDYPFFLLGREIGKDILLKEKKERRKMLENIILSKLR</sequence>
<evidence type="ECO:0000313" key="2">
    <source>
        <dbReference type="Proteomes" id="UP000053695"/>
    </source>
</evidence>
<reference evidence="1 2" key="1">
    <citation type="journal article" date="2013" name="Genome Announc.">
        <title>Draft Genome Sequence of a Highly Flagellated, Fast-Swimming Archaeon, Methanocaldococcus villosus Strain KIN24-T80 (DSM 22612).</title>
        <authorList>
            <person name="Thennarasu S."/>
            <person name="Polireddy D."/>
            <person name="Antony A."/>
            <person name="Yada M.R."/>
            <person name="Algarawi S."/>
            <person name="Sivakumar N."/>
        </authorList>
    </citation>
    <scope>NUCLEOTIDE SEQUENCE [LARGE SCALE GENOMIC DNA]</scope>
    <source>
        <strain evidence="1 2">KIN24-T80</strain>
    </source>
</reference>
<organism evidence="1 2">
    <name type="scientific">Methanocaldococcus villosus KIN24-T80</name>
    <dbReference type="NCBI Taxonomy" id="1069083"/>
    <lineage>
        <taxon>Archaea</taxon>
        <taxon>Methanobacteriati</taxon>
        <taxon>Methanobacteriota</taxon>
        <taxon>Methanomada group</taxon>
        <taxon>Methanococci</taxon>
        <taxon>Methanococcales</taxon>
        <taxon>Methanocaldococcaceae</taxon>
        <taxon>Methanocaldococcus</taxon>
    </lineage>
</organism>
<evidence type="ECO:0008006" key="3">
    <source>
        <dbReference type="Google" id="ProtNLM"/>
    </source>
</evidence>
<dbReference type="Proteomes" id="UP000053695">
    <property type="component" value="Unassembled WGS sequence"/>
</dbReference>
<dbReference type="RefSeq" id="WP_004592808.1">
    <property type="nucleotide sequence ID" value="NZ_APMM01000044.1"/>
</dbReference>
<name>N6VRN3_9EURY</name>
<dbReference type="STRING" id="1069083.GCA_000371805_01254"/>
<dbReference type="Pfam" id="PF09674">
    <property type="entry name" value="DUF2400"/>
    <property type="match status" value="1"/>
</dbReference>